<feature type="region of interest" description="Disordered" evidence="1">
    <location>
        <begin position="197"/>
        <end position="302"/>
    </location>
</feature>
<feature type="compositionally biased region" description="Basic and acidic residues" evidence="1">
    <location>
        <begin position="151"/>
        <end position="163"/>
    </location>
</feature>
<evidence type="ECO:0000313" key="3">
    <source>
        <dbReference type="EMBL" id="TDZ40434.1"/>
    </source>
</evidence>
<protein>
    <recommendedName>
        <fullName evidence="2">Core Histone H2A/H2B/H3 domain-containing protein</fullName>
    </recommendedName>
</protein>
<feature type="compositionally biased region" description="Acidic residues" evidence="1">
    <location>
        <begin position="256"/>
        <end position="297"/>
    </location>
</feature>
<dbReference type="SUPFAM" id="SSF47113">
    <property type="entry name" value="Histone-fold"/>
    <property type="match status" value="1"/>
</dbReference>
<dbReference type="InterPro" id="IPR007125">
    <property type="entry name" value="H2A/H2B/H3"/>
</dbReference>
<proteinExistence type="predicted"/>
<dbReference type="Pfam" id="PF00125">
    <property type="entry name" value="Histone"/>
    <property type="match status" value="1"/>
</dbReference>
<sequence length="331" mass="37481">MASNSRINSHTISFDYVSATLGKLRSHNGKDADVKISFEAFRFIQNATEDYLIKLMTMAQKLACHADMQTVRERDVQLAQELTQIWAGGVERFSYPQPNLGEEGIEGAAADDEDESSEMMTNYDERVDSGASDSEEDIWTAQDRASGVVDGLRKGRDDEDKSPKMTTSGDMSVHSETPGLGVGFIWDDLNGQWKEWAGSPYYKTDTDGVSLSGVSSDSRTMDVEENDRPEYGLLPPSDKDDEEFGPHNSKKRPFNFDDEDEDDDDDEDYEDDQGDESDEDDGDDEDDENDWDDEDDDLLRPAKRLRLWEQEELDRRTFMNHHPLAPSAPKR</sequence>
<evidence type="ECO:0000259" key="2">
    <source>
        <dbReference type="Pfam" id="PF00125"/>
    </source>
</evidence>
<evidence type="ECO:0000256" key="1">
    <source>
        <dbReference type="SAM" id="MobiDB-lite"/>
    </source>
</evidence>
<keyword evidence="4" id="KW-1185">Reference proteome</keyword>
<feature type="domain" description="Core Histone H2A/H2B/H3" evidence="2">
    <location>
        <begin position="29"/>
        <end position="79"/>
    </location>
</feature>
<dbReference type="InterPro" id="IPR009072">
    <property type="entry name" value="Histone-fold"/>
</dbReference>
<organism evidence="3 4">
    <name type="scientific">Colletotrichum spinosum</name>
    <dbReference type="NCBI Taxonomy" id="1347390"/>
    <lineage>
        <taxon>Eukaryota</taxon>
        <taxon>Fungi</taxon>
        <taxon>Dikarya</taxon>
        <taxon>Ascomycota</taxon>
        <taxon>Pezizomycotina</taxon>
        <taxon>Sordariomycetes</taxon>
        <taxon>Hypocreomycetidae</taxon>
        <taxon>Glomerellales</taxon>
        <taxon>Glomerellaceae</taxon>
        <taxon>Colletotrichum</taxon>
        <taxon>Colletotrichum orbiculare species complex</taxon>
    </lineage>
</organism>
<dbReference type="Proteomes" id="UP000295083">
    <property type="component" value="Unassembled WGS sequence"/>
</dbReference>
<comment type="caution">
    <text evidence="3">The sequence shown here is derived from an EMBL/GenBank/DDBJ whole genome shotgun (WGS) entry which is preliminary data.</text>
</comment>
<reference evidence="3 4" key="1">
    <citation type="submission" date="2018-11" db="EMBL/GenBank/DDBJ databases">
        <title>Genome sequence and assembly of Colletotrichum spinosum.</title>
        <authorList>
            <person name="Gan P."/>
            <person name="Shirasu K."/>
        </authorList>
    </citation>
    <scope>NUCLEOTIDE SEQUENCE [LARGE SCALE GENOMIC DNA]</scope>
    <source>
        <strain evidence="3 4">CBS 515.97</strain>
    </source>
</reference>
<feature type="compositionally biased region" description="Basic and acidic residues" evidence="1">
    <location>
        <begin position="219"/>
        <end position="230"/>
    </location>
</feature>
<dbReference type="GO" id="GO:0046982">
    <property type="term" value="F:protein heterodimerization activity"/>
    <property type="evidence" value="ECO:0007669"/>
    <property type="project" value="InterPro"/>
</dbReference>
<accession>A0A4R8QUD5</accession>
<feature type="region of interest" description="Disordered" evidence="1">
    <location>
        <begin position="144"/>
        <end position="177"/>
    </location>
</feature>
<dbReference type="AlphaFoldDB" id="A0A4R8QUD5"/>
<evidence type="ECO:0000313" key="4">
    <source>
        <dbReference type="Proteomes" id="UP000295083"/>
    </source>
</evidence>
<dbReference type="Gene3D" id="1.10.20.10">
    <property type="entry name" value="Histone, subunit A"/>
    <property type="match status" value="1"/>
</dbReference>
<name>A0A4R8QUD5_9PEZI</name>
<feature type="region of interest" description="Disordered" evidence="1">
    <location>
        <begin position="312"/>
        <end position="331"/>
    </location>
</feature>
<gene>
    <name evidence="3" type="ORF">C8035_v004063</name>
</gene>
<dbReference type="EMBL" id="QAPG01000005">
    <property type="protein sequence ID" value="TDZ40434.1"/>
    <property type="molecule type" value="Genomic_DNA"/>
</dbReference>
<feature type="compositionally biased region" description="Low complexity" evidence="1">
    <location>
        <begin position="207"/>
        <end position="218"/>
    </location>
</feature>
<dbReference type="GO" id="GO:0003677">
    <property type="term" value="F:DNA binding"/>
    <property type="evidence" value="ECO:0007669"/>
    <property type="project" value="InterPro"/>
</dbReference>